<organism evidence="1 2">
    <name type="scientific">Choristoneura fumiferana</name>
    <name type="common">Spruce budworm moth</name>
    <name type="synonym">Archips fumiferana</name>
    <dbReference type="NCBI Taxonomy" id="7141"/>
    <lineage>
        <taxon>Eukaryota</taxon>
        <taxon>Metazoa</taxon>
        <taxon>Ecdysozoa</taxon>
        <taxon>Arthropoda</taxon>
        <taxon>Hexapoda</taxon>
        <taxon>Insecta</taxon>
        <taxon>Pterygota</taxon>
        <taxon>Neoptera</taxon>
        <taxon>Endopterygota</taxon>
        <taxon>Lepidoptera</taxon>
        <taxon>Glossata</taxon>
        <taxon>Ditrysia</taxon>
        <taxon>Tortricoidea</taxon>
        <taxon>Tortricidae</taxon>
        <taxon>Tortricinae</taxon>
        <taxon>Choristoneura</taxon>
    </lineage>
</organism>
<proteinExistence type="predicted"/>
<dbReference type="EMBL" id="CM046108">
    <property type="protein sequence ID" value="KAI8426286.1"/>
    <property type="molecule type" value="Genomic_DNA"/>
</dbReference>
<dbReference type="Proteomes" id="UP001064048">
    <property type="component" value="Chromosome 8"/>
</dbReference>
<sequence>MGVRVGPSSGRPAVVTGGQPPRRSEGVPTTRRRSPNATEPYQYLCSAPIHVWPLDKLGPIMGCTSSAPSMAPANATEKNITFSNDTEEKVMDEINEMVGGVTQTRAIIENKVLPTCDTLDETIITKADKSILDTASHQRIDKDVQTDSFRIDNGNAWNESFKVLQEENTPKVDEVVEKAIEMSNSDTAECAQDSPEDLIEVATDMDKEEINGDYEHLEGAISPSQSESSRATRWEALADIAAELPPDKNNYYLEVNTSEGCYFTMAKEDISLPVEMEKLEIEPVKSKNNTEVNPFFHSQLRKHLYNRSSTQTQGCYCPTQKNKGSIAISKKKNNKILKKPILKLLQNYCKDSEELHKCHPYRSKSALAPSENVNSTNSILCALVDNCNQLRISNERDSPAVASSSNSTKWWKKEVFCNNLQSKEQASDKSRTGPSCSQQALNPPCDVTIDELACYFETFVHIPKKMSSMAEMIFRHRVEPALVANKKTKKSRSLRKQKEVSLSKTKEWGQAIDSEHLSEITEEELEELKDCKSQMTDLTNQWYQAIRISNDRETDEEEILPQSLSNSHSGLQRGV</sequence>
<accession>A0ACC0JQK4</accession>
<name>A0ACC0JQK4_CHOFU</name>
<keyword evidence="2" id="KW-1185">Reference proteome</keyword>
<evidence type="ECO:0000313" key="2">
    <source>
        <dbReference type="Proteomes" id="UP001064048"/>
    </source>
</evidence>
<reference evidence="1 2" key="1">
    <citation type="journal article" date="2022" name="Genome Biol. Evol.">
        <title>The Spruce Budworm Genome: Reconstructing the Evolutionary History of Antifreeze Proteins.</title>
        <authorList>
            <person name="Beliveau C."/>
            <person name="Gagne P."/>
            <person name="Picq S."/>
            <person name="Vernygora O."/>
            <person name="Keeling C.I."/>
            <person name="Pinkney K."/>
            <person name="Doucet D."/>
            <person name="Wen F."/>
            <person name="Johnston J.S."/>
            <person name="Maaroufi H."/>
            <person name="Boyle B."/>
            <person name="Laroche J."/>
            <person name="Dewar K."/>
            <person name="Juretic N."/>
            <person name="Blackburn G."/>
            <person name="Nisole A."/>
            <person name="Brunet B."/>
            <person name="Brandao M."/>
            <person name="Lumley L."/>
            <person name="Duan J."/>
            <person name="Quan G."/>
            <person name="Lucarotti C.J."/>
            <person name="Roe A.D."/>
            <person name="Sperling F.A.H."/>
            <person name="Levesque R.C."/>
            <person name="Cusson M."/>
        </authorList>
    </citation>
    <scope>NUCLEOTIDE SEQUENCE [LARGE SCALE GENOMIC DNA]</scope>
    <source>
        <strain evidence="1">Glfc:IPQL:Cfum</strain>
    </source>
</reference>
<comment type="caution">
    <text evidence="1">The sequence shown here is derived from an EMBL/GenBank/DDBJ whole genome shotgun (WGS) entry which is preliminary data.</text>
</comment>
<protein>
    <submittedName>
        <fullName evidence="1">Uncharacterized protein</fullName>
    </submittedName>
</protein>
<evidence type="ECO:0000313" key="1">
    <source>
        <dbReference type="EMBL" id="KAI8426286.1"/>
    </source>
</evidence>
<gene>
    <name evidence="1" type="ORF">MSG28_005167</name>
</gene>